<reference evidence="2" key="1">
    <citation type="journal article" date="2022" name="Int. J. Mol. Sci.">
        <title>Draft Genome of Tanacetum Coccineum: Genomic Comparison of Closely Related Tanacetum-Family Plants.</title>
        <authorList>
            <person name="Yamashiro T."/>
            <person name="Shiraishi A."/>
            <person name="Nakayama K."/>
            <person name="Satake H."/>
        </authorList>
    </citation>
    <scope>NUCLEOTIDE SEQUENCE</scope>
</reference>
<reference evidence="2" key="2">
    <citation type="submission" date="2022-01" db="EMBL/GenBank/DDBJ databases">
        <authorList>
            <person name="Yamashiro T."/>
            <person name="Shiraishi A."/>
            <person name="Satake H."/>
            <person name="Nakayama K."/>
        </authorList>
    </citation>
    <scope>NUCLEOTIDE SEQUENCE</scope>
</reference>
<evidence type="ECO:0000313" key="2">
    <source>
        <dbReference type="EMBL" id="GJT97964.1"/>
    </source>
</evidence>
<proteinExistence type="predicted"/>
<accession>A0ABQ5IE60</accession>
<evidence type="ECO:0000256" key="1">
    <source>
        <dbReference type="SAM" id="MobiDB-lite"/>
    </source>
</evidence>
<name>A0ABQ5IE60_9ASTR</name>
<protein>
    <submittedName>
        <fullName evidence="2">Uncharacterized protein</fullName>
    </submittedName>
</protein>
<keyword evidence="3" id="KW-1185">Reference proteome</keyword>
<dbReference type="Proteomes" id="UP001151760">
    <property type="component" value="Unassembled WGS sequence"/>
</dbReference>
<feature type="compositionally biased region" description="Polar residues" evidence="1">
    <location>
        <begin position="97"/>
        <end position="109"/>
    </location>
</feature>
<dbReference type="EMBL" id="BQNB010020631">
    <property type="protein sequence ID" value="GJT97964.1"/>
    <property type="molecule type" value="Genomic_DNA"/>
</dbReference>
<feature type="region of interest" description="Disordered" evidence="1">
    <location>
        <begin position="90"/>
        <end position="116"/>
    </location>
</feature>
<evidence type="ECO:0000313" key="3">
    <source>
        <dbReference type="Proteomes" id="UP001151760"/>
    </source>
</evidence>
<comment type="caution">
    <text evidence="2">The sequence shown here is derived from an EMBL/GenBank/DDBJ whole genome shotgun (WGS) entry which is preliminary data.</text>
</comment>
<gene>
    <name evidence="2" type="ORF">Tco_1093482</name>
</gene>
<sequence>MSCVKDLVPNPGGLLVRIILPTVSVICLQSFLHRDTSINDSQKIDSLLDEFAGELTLLHSIPLGIDVVNRNLEGDILFLESLLYDNSFPRPPEDSNSDVSDAITESFSPSPIPVEDSDSLMEEFDLFHTQEDYDDTRHYDR</sequence>
<organism evidence="2 3">
    <name type="scientific">Tanacetum coccineum</name>
    <dbReference type="NCBI Taxonomy" id="301880"/>
    <lineage>
        <taxon>Eukaryota</taxon>
        <taxon>Viridiplantae</taxon>
        <taxon>Streptophyta</taxon>
        <taxon>Embryophyta</taxon>
        <taxon>Tracheophyta</taxon>
        <taxon>Spermatophyta</taxon>
        <taxon>Magnoliopsida</taxon>
        <taxon>eudicotyledons</taxon>
        <taxon>Gunneridae</taxon>
        <taxon>Pentapetalae</taxon>
        <taxon>asterids</taxon>
        <taxon>campanulids</taxon>
        <taxon>Asterales</taxon>
        <taxon>Asteraceae</taxon>
        <taxon>Asteroideae</taxon>
        <taxon>Anthemideae</taxon>
        <taxon>Anthemidinae</taxon>
        <taxon>Tanacetum</taxon>
    </lineage>
</organism>